<keyword evidence="14" id="KW-1185">Reference proteome</keyword>
<evidence type="ECO:0000256" key="7">
    <source>
        <dbReference type="ARBA" id="ARBA00022853"/>
    </source>
</evidence>
<comment type="miscellaneous">
    <text evidence="11">In contrast to other lysine histone methyltransferases, it does not contain a SET domain, suggesting the existence of another mechanism for methylation of lysine residues of histones.</text>
</comment>
<evidence type="ECO:0000256" key="8">
    <source>
        <dbReference type="ARBA" id="ARBA00023242"/>
    </source>
</evidence>
<evidence type="ECO:0000256" key="11">
    <source>
        <dbReference type="RuleBase" id="RU271113"/>
    </source>
</evidence>
<dbReference type="InterPro" id="IPR030445">
    <property type="entry name" value="H3-K79_meTrfase"/>
</dbReference>
<dbReference type="GO" id="GO:0006281">
    <property type="term" value="P:DNA repair"/>
    <property type="evidence" value="ECO:0007669"/>
    <property type="project" value="TreeGrafter"/>
</dbReference>
<accession>A0A8H6YND3</accession>
<comment type="function">
    <text evidence="11">Histone methyltransferase that specifically trimethylates histone H3 to form H3K79me3. This methylation is required for telomere silencing and for the pachytene checkpoint during the meiotic cell cycle by allowing the recruitment of RAD9 to double strand breaks. Nucleosomes are preferred as substrate compared to free histone.</text>
</comment>
<dbReference type="InterPro" id="IPR025789">
    <property type="entry name" value="DOT1_dom"/>
</dbReference>
<protein>
    <recommendedName>
        <fullName evidence="3 11">Histone-lysine N-methyltransferase, H3 lysine-79 specific</fullName>
        <ecNumber evidence="2 11">2.1.1.360</ecNumber>
    </recommendedName>
    <alternativeName>
        <fullName evidence="9 11">Histone H3-K79 methyltransferase</fullName>
    </alternativeName>
</protein>
<evidence type="ECO:0000256" key="3">
    <source>
        <dbReference type="ARBA" id="ARBA00020987"/>
    </source>
</evidence>
<dbReference type="Proteomes" id="UP000623467">
    <property type="component" value="Unassembled WGS sequence"/>
</dbReference>
<organism evidence="13 14">
    <name type="scientific">Mycena sanguinolenta</name>
    <dbReference type="NCBI Taxonomy" id="230812"/>
    <lineage>
        <taxon>Eukaryota</taxon>
        <taxon>Fungi</taxon>
        <taxon>Dikarya</taxon>
        <taxon>Basidiomycota</taxon>
        <taxon>Agaricomycotina</taxon>
        <taxon>Agaricomycetes</taxon>
        <taxon>Agaricomycetidae</taxon>
        <taxon>Agaricales</taxon>
        <taxon>Marasmiineae</taxon>
        <taxon>Mycenaceae</taxon>
        <taxon>Mycena</taxon>
    </lineage>
</organism>
<sequence>MTRFVLLEPVYESHYNPIAHLESVLKTIITCFLNPSQRARIGPMPGTPDHVLGEDCPELVYVRRAIFAHDGPAFFKAVTDINTILRDIKYPWPPDTLGNPLKQVVSSWTKTGIPDAVLFQVLDETRQRSVGHSAAQLSEAKPWSDKVYGELLPPLVHDLGSGIGNVVVQASLQAGCRAYGIELDATRARIAKEMVTNLRTRCLLWGLKIGDIELEEGDMLQSARVTELIPLADVVLINNEIFSSQLNENLRLKLVHLKEGAIVISLECFRASCFSKRNAWLVLLRGGLSLIHFQPSDTSRIFDVECILYPSDSVSWTNSRGGYFIHYTNRTALRRSRPRGSRVGR</sequence>
<dbReference type="GO" id="GO:0140956">
    <property type="term" value="F:histone H3K79 trimethyltransferase activity"/>
    <property type="evidence" value="ECO:0007669"/>
    <property type="project" value="UniProtKB-EC"/>
</dbReference>
<keyword evidence="7 11" id="KW-0156">Chromatin regulator</keyword>
<evidence type="ECO:0000256" key="2">
    <source>
        <dbReference type="ARBA" id="ARBA00012190"/>
    </source>
</evidence>
<evidence type="ECO:0000256" key="5">
    <source>
        <dbReference type="ARBA" id="ARBA00022679"/>
    </source>
</evidence>
<keyword evidence="8 11" id="KW-0539">Nucleus</keyword>
<comment type="catalytic activity">
    <reaction evidence="10 11">
        <text>L-lysyl(79)-[histone H3] + 3 S-adenosyl-L-methionine = N(6),N(6),N(6)-trimethyl-L-lysyl(79)-[histone H3] + 3 S-adenosyl-L-homocysteine + 3 H(+)</text>
        <dbReference type="Rhea" id="RHEA:60328"/>
        <dbReference type="Rhea" id="RHEA-COMP:15549"/>
        <dbReference type="Rhea" id="RHEA-COMP:15552"/>
        <dbReference type="ChEBI" id="CHEBI:15378"/>
        <dbReference type="ChEBI" id="CHEBI:29969"/>
        <dbReference type="ChEBI" id="CHEBI:57856"/>
        <dbReference type="ChEBI" id="CHEBI:59789"/>
        <dbReference type="ChEBI" id="CHEBI:61961"/>
        <dbReference type="EC" id="2.1.1.360"/>
    </reaction>
</comment>
<proteinExistence type="inferred from homology"/>
<keyword evidence="5 11" id="KW-0808">Transferase</keyword>
<dbReference type="GO" id="GO:0032259">
    <property type="term" value="P:methylation"/>
    <property type="evidence" value="ECO:0007669"/>
    <property type="project" value="UniProtKB-KW"/>
</dbReference>
<feature type="domain" description="DOT1" evidence="12">
    <location>
        <begin position="2"/>
        <end position="341"/>
    </location>
</feature>
<comment type="activity regulation">
    <text evidence="11">Ubiquitination of histone H2B to form H2BK123ub1 is required for efficient DOT1 methyltransferase activity on histone H3.</text>
</comment>
<dbReference type="OrthoDB" id="443402at2759"/>
<evidence type="ECO:0000256" key="4">
    <source>
        <dbReference type="ARBA" id="ARBA00022603"/>
    </source>
</evidence>
<evidence type="ECO:0000313" key="13">
    <source>
        <dbReference type="EMBL" id="KAF7361040.1"/>
    </source>
</evidence>
<gene>
    <name evidence="13" type="ORF">MSAN_01134500</name>
</gene>
<keyword evidence="6 11" id="KW-0949">S-adenosyl-L-methionine</keyword>
<dbReference type="AlphaFoldDB" id="A0A8H6YND3"/>
<reference evidence="13" key="1">
    <citation type="submission" date="2020-05" db="EMBL/GenBank/DDBJ databases">
        <title>Mycena genomes resolve the evolution of fungal bioluminescence.</title>
        <authorList>
            <person name="Tsai I.J."/>
        </authorList>
    </citation>
    <scope>NUCLEOTIDE SEQUENCE</scope>
    <source>
        <strain evidence="13">160909Yilan</strain>
    </source>
</reference>
<comment type="similarity">
    <text evidence="11">Belongs to the class I-like SAM-binding methyltransferase superfamily. DOT1 family.</text>
</comment>
<dbReference type="GO" id="GO:0000077">
    <property type="term" value="P:DNA damage checkpoint signaling"/>
    <property type="evidence" value="ECO:0007669"/>
    <property type="project" value="TreeGrafter"/>
</dbReference>
<name>A0A8H6YND3_9AGAR</name>
<dbReference type="GO" id="GO:0005634">
    <property type="term" value="C:nucleus"/>
    <property type="evidence" value="ECO:0007669"/>
    <property type="project" value="UniProtKB-SubCell"/>
</dbReference>
<comment type="subcellular location">
    <subcellularLocation>
        <location evidence="1 11">Nucleus</location>
    </subcellularLocation>
</comment>
<evidence type="ECO:0000259" key="12">
    <source>
        <dbReference type="PROSITE" id="PS51569"/>
    </source>
</evidence>
<dbReference type="EC" id="2.1.1.360" evidence="2 11"/>
<dbReference type="SUPFAM" id="SSF53335">
    <property type="entry name" value="S-adenosyl-L-methionine-dependent methyltransferases"/>
    <property type="match status" value="1"/>
</dbReference>
<dbReference type="Gene3D" id="3.40.50.150">
    <property type="entry name" value="Vaccinia Virus protein VP39"/>
    <property type="match status" value="1"/>
</dbReference>
<dbReference type="Pfam" id="PF08123">
    <property type="entry name" value="DOT1"/>
    <property type="match status" value="1"/>
</dbReference>
<dbReference type="PANTHER" id="PTHR21451">
    <property type="entry name" value="HISTONE H3 METHYLTRANSFERASE"/>
    <property type="match status" value="1"/>
</dbReference>
<dbReference type="EMBL" id="JACAZH010000008">
    <property type="protein sequence ID" value="KAF7361040.1"/>
    <property type="molecule type" value="Genomic_DNA"/>
</dbReference>
<keyword evidence="4 11" id="KW-0489">Methyltransferase</keyword>
<dbReference type="PANTHER" id="PTHR21451:SF0">
    <property type="entry name" value="HISTONE-LYSINE N-METHYLTRANSFERASE, H3 LYSINE-79 SPECIFIC"/>
    <property type="match status" value="1"/>
</dbReference>
<dbReference type="PROSITE" id="PS51569">
    <property type="entry name" value="DOT1"/>
    <property type="match status" value="1"/>
</dbReference>
<evidence type="ECO:0000313" key="14">
    <source>
        <dbReference type="Proteomes" id="UP000623467"/>
    </source>
</evidence>
<evidence type="ECO:0000256" key="6">
    <source>
        <dbReference type="ARBA" id="ARBA00022691"/>
    </source>
</evidence>
<evidence type="ECO:0000256" key="1">
    <source>
        <dbReference type="ARBA" id="ARBA00004123"/>
    </source>
</evidence>
<comment type="caution">
    <text evidence="13">The sequence shown here is derived from an EMBL/GenBank/DDBJ whole genome shotgun (WGS) entry which is preliminary data.</text>
</comment>
<dbReference type="InterPro" id="IPR029063">
    <property type="entry name" value="SAM-dependent_MTases_sf"/>
</dbReference>
<evidence type="ECO:0000256" key="9">
    <source>
        <dbReference type="ARBA" id="ARBA00029821"/>
    </source>
</evidence>
<evidence type="ECO:0000256" key="10">
    <source>
        <dbReference type="ARBA" id="ARBA00047770"/>
    </source>
</evidence>